<sequence length="657" mass="74180">MALKYEGYPLSIWEEWSRKGSKFHEGECKNKWKSFGHQDGRPVTGATITQLAKSNGWNGNEALDWNARLEDVDDLVIVDTTSLDVDEFHQPPVEEWQPVEDAIRYLKSLFHEDDHVGFVTKCFPREENGQTKYVPGNSGVFHLTCGELIEKLKKYRKIEDAFGTVDPNGGAWIRFNPLDGEGVRDRNVTDYRFALVESDSLELAKQVSILREMELPIAALVYSGGKSVHAIVHIDADTKDEYKSRVNKLYEICDKNGLKIDIQNKNASRLSRLPGVMRGNNKQFLIATNIGKSNYQEWFDWLQEEADNLPDFVNFGEALEEGLPPLAPELFEGLLRQGHKMLISGPSKAGKSFALIEMCIAIAEGGSWFGFPCKKQGKVLYVNLEIDEASCLDRFDKVYAALGIVPEHAENIRIWNLRGESIPLEKLVPKLIRRIRKDEFVAIVIDPIYKVIVGDENSAGDMAKFCNQFDKICKSLGCSCIYCHHHSKGAQGNKRAMDRASGSGVFARDPDALLDMTPIMVEDEAYDGKTYFKVSGILREFPSFRPFSVTYEYPIHKIDTTGFLNMAALEGTAKGGRVKSIQVRSGKKTERQEQMKLFIEEELQAGRELTTGIIARKFNLKTTDTVNSDLKVIDPDGEVYFKDKKGRIIYAENQVRN</sequence>
<reference evidence="2" key="1">
    <citation type="journal article" date="2021" name="Proc. Natl. Acad. Sci. U.S.A.">
        <title>A Catalog of Tens of Thousands of Viruses from Human Metagenomes Reveals Hidden Associations with Chronic Diseases.</title>
        <authorList>
            <person name="Tisza M.J."/>
            <person name="Buck C.B."/>
        </authorList>
    </citation>
    <scope>NUCLEOTIDE SEQUENCE</scope>
    <source>
        <strain evidence="2">CtQve5</strain>
    </source>
</reference>
<dbReference type="SUPFAM" id="SSF52540">
    <property type="entry name" value="P-loop containing nucleoside triphosphate hydrolases"/>
    <property type="match status" value="1"/>
</dbReference>
<organism evidence="2">
    <name type="scientific">Myoviridae sp. ctQve5</name>
    <dbReference type="NCBI Taxonomy" id="2825103"/>
    <lineage>
        <taxon>Viruses</taxon>
        <taxon>Duplodnaviria</taxon>
        <taxon>Heunggongvirae</taxon>
        <taxon>Uroviricota</taxon>
        <taxon>Caudoviricetes</taxon>
    </lineage>
</organism>
<accession>A0A8S5PW59</accession>
<dbReference type="InterPro" id="IPR014819">
    <property type="entry name" value="PriCT_2"/>
</dbReference>
<feature type="domain" description="Primase C-terminal 2" evidence="1">
    <location>
        <begin position="1"/>
        <end position="52"/>
    </location>
</feature>
<dbReference type="Pfam" id="PF08707">
    <property type="entry name" value="PriCT_2"/>
    <property type="match status" value="1"/>
</dbReference>
<dbReference type="InterPro" id="IPR027417">
    <property type="entry name" value="P-loop_NTPase"/>
</dbReference>
<dbReference type="Gene3D" id="3.40.50.300">
    <property type="entry name" value="P-loop containing nucleotide triphosphate hydrolases"/>
    <property type="match status" value="1"/>
</dbReference>
<evidence type="ECO:0000259" key="1">
    <source>
        <dbReference type="Pfam" id="PF08707"/>
    </source>
</evidence>
<dbReference type="GO" id="GO:0016817">
    <property type="term" value="F:hydrolase activity, acting on acid anhydrides"/>
    <property type="evidence" value="ECO:0007669"/>
    <property type="project" value="InterPro"/>
</dbReference>
<dbReference type="Pfam" id="PF13481">
    <property type="entry name" value="AAA_25"/>
    <property type="match status" value="1"/>
</dbReference>
<evidence type="ECO:0000313" key="2">
    <source>
        <dbReference type="EMBL" id="DAE10739.1"/>
    </source>
</evidence>
<name>A0A8S5PW59_9CAUD</name>
<dbReference type="EMBL" id="BK015519">
    <property type="protein sequence ID" value="DAE10739.1"/>
    <property type="molecule type" value="Genomic_DNA"/>
</dbReference>
<proteinExistence type="predicted"/>
<dbReference type="InterPro" id="IPR038724">
    <property type="entry name" value="RepA"/>
</dbReference>
<protein>
    <submittedName>
        <fullName evidence="2">Regulatory protein repA</fullName>
    </submittedName>
</protein>
<dbReference type="CDD" id="cd01125">
    <property type="entry name" value="RepA_RSF1010_like"/>
    <property type="match status" value="1"/>
</dbReference>